<keyword evidence="1" id="KW-0449">Lipoprotein</keyword>
<dbReference type="EMBL" id="JAERRB010000003">
    <property type="protein sequence ID" value="MBL0741832.1"/>
    <property type="molecule type" value="Genomic_DNA"/>
</dbReference>
<name>A0ABS1KT04_9BACT</name>
<proteinExistence type="predicted"/>
<sequence length="201" mass="23264">MSRLKHFLNLSFPISAVVAIGFVLSSCQREYLPKPLGYNRLILPEHEYRSLPDTLPYTFEYSKHATLLADTSRIREQSWVEIYYPTLKANVHITYKPIQNQKLLKEYFDDSYTLTSKHQIKAYAINEVITKTPSGKTAVIAELEGEVPSQFQFTMTDSTKNFMRGALYFNTKVANDSLAPAIEFMKKDIMHLINTLQWKKK</sequence>
<evidence type="ECO:0000313" key="2">
    <source>
        <dbReference type="Proteomes" id="UP000613030"/>
    </source>
</evidence>
<evidence type="ECO:0000313" key="1">
    <source>
        <dbReference type="EMBL" id="MBL0741832.1"/>
    </source>
</evidence>
<dbReference type="RefSeq" id="WP_202009374.1">
    <property type="nucleotide sequence ID" value="NZ_JAERRB010000003.1"/>
</dbReference>
<dbReference type="InterPro" id="IPR019850">
    <property type="entry name" value="GldD-like"/>
</dbReference>
<dbReference type="Proteomes" id="UP000613030">
    <property type="component" value="Unassembled WGS sequence"/>
</dbReference>
<gene>
    <name evidence="1" type="primary">gldD</name>
    <name evidence="1" type="ORF">JI741_11420</name>
</gene>
<dbReference type="PROSITE" id="PS51257">
    <property type="entry name" value="PROKAR_LIPOPROTEIN"/>
    <property type="match status" value="1"/>
</dbReference>
<organism evidence="1 2">
    <name type="scientific">Chryseolinea lacunae</name>
    <dbReference type="NCBI Taxonomy" id="2801331"/>
    <lineage>
        <taxon>Bacteria</taxon>
        <taxon>Pseudomonadati</taxon>
        <taxon>Bacteroidota</taxon>
        <taxon>Cytophagia</taxon>
        <taxon>Cytophagales</taxon>
        <taxon>Fulvivirgaceae</taxon>
        <taxon>Chryseolinea</taxon>
    </lineage>
</organism>
<dbReference type="NCBIfam" id="TIGR03512">
    <property type="entry name" value="GldD_lipo"/>
    <property type="match status" value="1"/>
</dbReference>
<reference evidence="1 2" key="1">
    <citation type="submission" date="2021-01" db="EMBL/GenBank/DDBJ databases">
        <title>Chryseolinea sp. Jin1 Genome sequencing and assembly.</title>
        <authorList>
            <person name="Kim I."/>
        </authorList>
    </citation>
    <scope>NUCLEOTIDE SEQUENCE [LARGE SCALE GENOMIC DNA]</scope>
    <source>
        <strain evidence="1 2">Jin1</strain>
    </source>
</reference>
<protein>
    <submittedName>
        <fullName evidence="1">Gliding motility lipoprotein GldD</fullName>
    </submittedName>
</protein>
<keyword evidence="2" id="KW-1185">Reference proteome</keyword>
<comment type="caution">
    <text evidence="1">The sequence shown here is derived from an EMBL/GenBank/DDBJ whole genome shotgun (WGS) entry which is preliminary data.</text>
</comment>
<dbReference type="Pfam" id="PF25593">
    <property type="entry name" value="GldD_lipo"/>
    <property type="match status" value="1"/>
</dbReference>
<accession>A0ABS1KT04</accession>